<feature type="transmembrane region" description="Helical" evidence="1">
    <location>
        <begin position="136"/>
        <end position="153"/>
    </location>
</feature>
<dbReference type="GO" id="GO:0005886">
    <property type="term" value="C:plasma membrane"/>
    <property type="evidence" value="ECO:0007669"/>
    <property type="project" value="TreeGrafter"/>
</dbReference>
<dbReference type="OrthoDB" id="7864805at2"/>
<dbReference type="STRING" id="269670.SAMN02982927_01066"/>
<feature type="transmembrane region" description="Helical" evidence="1">
    <location>
        <begin position="37"/>
        <end position="58"/>
    </location>
</feature>
<sequence length="155" mass="17015">MKRKKFTVTALFLIWGLAAGMVSPVQTSINTQLRYAVQSPFLASLISFMTGTCILVLVTLIIDRKMTMDLKLIPRAPKWIWIGGMLGVIFVTSNILLLPVLGSALTVVSVLCGQMIVAIAVDHFGWFGVAQHKMNWPRAAGLVLMIAGILLIQQY</sequence>
<keyword evidence="3" id="KW-1185">Reference proteome</keyword>
<keyword evidence="1" id="KW-1133">Transmembrane helix</keyword>
<feature type="transmembrane region" description="Helical" evidence="1">
    <location>
        <begin position="107"/>
        <end position="129"/>
    </location>
</feature>
<protein>
    <submittedName>
        <fullName evidence="2">Transporter family-2 protein</fullName>
    </submittedName>
</protein>
<organism evidence="2 3">
    <name type="scientific">Sporolactobacillus nakayamae</name>
    <dbReference type="NCBI Taxonomy" id="269670"/>
    <lineage>
        <taxon>Bacteria</taxon>
        <taxon>Bacillati</taxon>
        <taxon>Bacillota</taxon>
        <taxon>Bacilli</taxon>
        <taxon>Bacillales</taxon>
        <taxon>Sporolactobacillaceae</taxon>
        <taxon>Sporolactobacillus</taxon>
    </lineage>
</organism>
<dbReference type="InterPro" id="IPR006750">
    <property type="entry name" value="YdcZ"/>
</dbReference>
<dbReference type="EMBL" id="FOOY01000006">
    <property type="protein sequence ID" value="SFG23335.1"/>
    <property type="molecule type" value="Genomic_DNA"/>
</dbReference>
<keyword evidence="1" id="KW-0472">Membrane</keyword>
<accession>A0A1I2Q4C8</accession>
<dbReference type="Pfam" id="PF04657">
    <property type="entry name" value="DMT_YdcZ"/>
    <property type="match status" value="1"/>
</dbReference>
<dbReference type="Proteomes" id="UP000198752">
    <property type="component" value="Unassembled WGS sequence"/>
</dbReference>
<feature type="transmembrane region" description="Helical" evidence="1">
    <location>
        <begin position="79"/>
        <end position="101"/>
    </location>
</feature>
<name>A0A1I2Q4C8_9BACL</name>
<dbReference type="RefSeq" id="WP_093670813.1">
    <property type="nucleotide sequence ID" value="NZ_FOOY01000006.1"/>
</dbReference>
<dbReference type="PANTHER" id="PTHR34821">
    <property type="entry name" value="INNER MEMBRANE PROTEIN YDCZ"/>
    <property type="match status" value="1"/>
</dbReference>
<dbReference type="AlphaFoldDB" id="A0A1I2Q4C8"/>
<evidence type="ECO:0000256" key="1">
    <source>
        <dbReference type="SAM" id="Phobius"/>
    </source>
</evidence>
<gene>
    <name evidence="2" type="ORF">SAMN02982927_01066</name>
</gene>
<evidence type="ECO:0000313" key="2">
    <source>
        <dbReference type="EMBL" id="SFG23335.1"/>
    </source>
</evidence>
<keyword evidence="1" id="KW-0812">Transmembrane</keyword>
<evidence type="ECO:0000313" key="3">
    <source>
        <dbReference type="Proteomes" id="UP000198752"/>
    </source>
</evidence>
<dbReference type="PANTHER" id="PTHR34821:SF2">
    <property type="entry name" value="INNER MEMBRANE PROTEIN YDCZ"/>
    <property type="match status" value="1"/>
</dbReference>
<reference evidence="3" key="1">
    <citation type="submission" date="2016-10" db="EMBL/GenBank/DDBJ databases">
        <authorList>
            <person name="Varghese N."/>
            <person name="Submissions S."/>
        </authorList>
    </citation>
    <scope>NUCLEOTIDE SEQUENCE [LARGE SCALE GENOMIC DNA]</scope>
    <source>
        <strain evidence="3">ATCC 700379</strain>
    </source>
</reference>
<proteinExistence type="predicted"/>